<evidence type="ECO:0000256" key="3">
    <source>
        <dbReference type="ARBA" id="ARBA00022605"/>
    </source>
</evidence>
<evidence type="ECO:0000256" key="7">
    <source>
        <dbReference type="NCBIfam" id="TIGR00652"/>
    </source>
</evidence>
<accession>A0A1T4UVN1</accession>
<dbReference type="FunFam" id="3.10.310.10:FF:000001">
    <property type="entry name" value="Diaminopimelate epimerase"/>
    <property type="match status" value="1"/>
</dbReference>
<dbReference type="NCBIfam" id="TIGR00652">
    <property type="entry name" value="DapF"/>
    <property type="match status" value="1"/>
</dbReference>
<dbReference type="UniPathway" id="UPA00034">
    <property type="reaction ID" value="UER00025"/>
</dbReference>
<comment type="function">
    <text evidence="6">Catalyzes the stereoinversion of LL-2,6-diaminopimelate (L,L-DAP) to meso-diaminopimelate (meso-DAP), a precursor of L-lysine and an essential component of the bacterial peptidoglycan.</text>
</comment>
<keyword evidence="9" id="KW-1185">Reference proteome</keyword>
<dbReference type="GO" id="GO:0005829">
    <property type="term" value="C:cytosol"/>
    <property type="evidence" value="ECO:0007669"/>
    <property type="project" value="TreeGrafter"/>
</dbReference>
<keyword evidence="2 6" id="KW-0963">Cytoplasm</keyword>
<dbReference type="PANTHER" id="PTHR31689:SF0">
    <property type="entry name" value="DIAMINOPIMELATE EPIMERASE"/>
    <property type="match status" value="1"/>
</dbReference>
<dbReference type="Proteomes" id="UP000242432">
    <property type="component" value="Unassembled WGS sequence"/>
</dbReference>
<feature type="binding site" evidence="6">
    <location>
        <position position="66"/>
    </location>
    <ligand>
        <name>substrate</name>
    </ligand>
</feature>
<feature type="binding site" evidence="6">
    <location>
        <position position="13"/>
    </location>
    <ligand>
        <name>substrate</name>
    </ligand>
</feature>
<evidence type="ECO:0000313" key="9">
    <source>
        <dbReference type="Proteomes" id="UP000242432"/>
    </source>
</evidence>
<dbReference type="AlphaFoldDB" id="A0A1T4UVN1"/>
<name>A0A1T4UVN1_9GAMM</name>
<feature type="site" description="Could be important to modulate the pK values of the two catalytic cysteine residues" evidence="6">
    <location>
        <position position="211"/>
    </location>
</feature>
<dbReference type="PANTHER" id="PTHR31689">
    <property type="entry name" value="DIAMINOPIMELATE EPIMERASE, CHLOROPLASTIC"/>
    <property type="match status" value="1"/>
</dbReference>
<dbReference type="InterPro" id="IPR001653">
    <property type="entry name" value="DAP_epimerase_DapF"/>
</dbReference>
<dbReference type="RefSeq" id="WP_078927745.1">
    <property type="nucleotide sequence ID" value="NZ_FUXX01000001.1"/>
</dbReference>
<dbReference type="EMBL" id="FUXX01000001">
    <property type="protein sequence ID" value="SKA56763.1"/>
    <property type="molecule type" value="Genomic_DNA"/>
</dbReference>
<evidence type="ECO:0000313" key="8">
    <source>
        <dbReference type="EMBL" id="SKA56763.1"/>
    </source>
</evidence>
<feature type="binding site" evidence="6">
    <location>
        <position position="193"/>
    </location>
    <ligand>
        <name>substrate</name>
    </ligand>
</feature>
<feature type="binding site" evidence="6">
    <location>
        <position position="160"/>
    </location>
    <ligand>
        <name>substrate</name>
    </ligand>
</feature>
<feature type="site" description="Could be important to modulate the pK values of the two catalytic cysteine residues" evidence="6">
    <location>
        <position position="162"/>
    </location>
</feature>
<evidence type="ECO:0000256" key="2">
    <source>
        <dbReference type="ARBA" id="ARBA00022490"/>
    </source>
</evidence>
<feature type="binding site" evidence="6">
    <location>
        <begin position="221"/>
        <end position="222"/>
    </location>
    <ligand>
        <name>substrate</name>
    </ligand>
</feature>
<comment type="similarity">
    <text evidence="1 6">Belongs to the diaminopimelate epimerase family.</text>
</comment>
<reference evidence="9" key="1">
    <citation type="submission" date="2017-02" db="EMBL/GenBank/DDBJ databases">
        <authorList>
            <person name="Varghese N."/>
            <person name="Submissions S."/>
        </authorList>
    </citation>
    <scope>NUCLEOTIDE SEQUENCE [LARGE SCALE GENOMIC DNA]</scope>
    <source>
        <strain evidence="9">DSM 3072</strain>
    </source>
</reference>
<keyword evidence="5 6" id="KW-0413">Isomerase</keyword>
<dbReference type="STRING" id="83771.SAMN02910357_00997"/>
<comment type="catalytic activity">
    <reaction evidence="6">
        <text>(2S,6S)-2,6-diaminopimelate = meso-2,6-diaminopimelate</text>
        <dbReference type="Rhea" id="RHEA:15393"/>
        <dbReference type="ChEBI" id="CHEBI:57609"/>
        <dbReference type="ChEBI" id="CHEBI:57791"/>
        <dbReference type="EC" id="5.1.1.7"/>
    </reaction>
</comment>
<keyword evidence="3 6" id="KW-0028">Amino-acid biosynthesis</keyword>
<feature type="site" description="Important for dimerization" evidence="6">
    <location>
        <position position="272"/>
    </location>
</feature>
<organism evidence="8 9">
    <name type="scientific">Succinivibrio dextrinosolvens DSM 3072</name>
    <dbReference type="NCBI Taxonomy" id="1123324"/>
    <lineage>
        <taxon>Bacteria</taxon>
        <taxon>Pseudomonadati</taxon>
        <taxon>Pseudomonadota</taxon>
        <taxon>Gammaproteobacteria</taxon>
        <taxon>Aeromonadales</taxon>
        <taxon>Succinivibrionaceae</taxon>
        <taxon>Succinivibrio</taxon>
    </lineage>
</organism>
<protein>
    <recommendedName>
        <fullName evidence="6 7">Diaminopimelate epimerase</fullName>
        <shortName evidence="6">DAP epimerase</shortName>
        <ecNumber evidence="6 7">5.1.1.7</ecNumber>
    </recommendedName>
    <alternativeName>
        <fullName evidence="6">PLP-independent amino acid racemase</fullName>
    </alternativeName>
</protein>
<evidence type="ECO:0000256" key="1">
    <source>
        <dbReference type="ARBA" id="ARBA00010219"/>
    </source>
</evidence>
<dbReference type="Gene3D" id="3.10.310.10">
    <property type="entry name" value="Diaminopimelate Epimerase, Chain A, domain 1"/>
    <property type="match status" value="2"/>
</dbReference>
<comment type="subunit">
    <text evidence="6">Homodimer.</text>
</comment>
<sequence>MIFKFSKMQCCGNDFMFVDGITQKAFFSPELIRKLADRHFGIGFDQLILVEPPFDPEVDFHFRIFNSDGTEVQIGANAAACFINFVIEHKLTAKNDLQVSSASRLLQVKLNDNGSVCVNAGAPSFAPEDIPYASLHTSQSYPFTFADGQELSHSVVSMGNPHAVFFVDDLNSIPLEKYGKEVESSEKFPEKVNVTFAKIENEHEISLKIFERGCGVTLANGTCACAACVSGITSGKLVSPVKVKMPGGEAKVEWNGGRESVLLTVSSISRVFDGTFVV</sequence>
<dbReference type="GO" id="GO:0008837">
    <property type="term" value="F:diaminopimelate epimerase activity"/>
    <property type="evidence" value="ECO:0007669"/>
    <property type="project" value="UniProtKB-UniRule"/>
</dbReference>
<comment type="caution">
    <text evidence="6">Lacks conserved residue(s) required for the propagation of feature annotation.</text>
</comment>
<comment type="pathway">
    <text evidence="6">Amino-acid biosynthesis; L-lysine biosynthesis via DAP pathway; DL-2,6-diaminopimelate from LL-2,6-diaminopimelate: step 1/1.</text>
</comment>
<evidence type="ECO:0000256" key="6">
    <source>
        <dbReference type="HAMAP-Rule" id="MF_00197"/>
    </source>
</evidence>
<keyword evidence="4 6" id="KW-0457">Lysine biosynthesis</keyword>
<evidence type="ECO:0000256" key="4">
    <source>
        <dbReference type="ARBA" id="ARBA00023154"/>
    </source>
</evidence>
<dbReference type="HAMAP" id="MF_00197">
    <property type="entry name" value="DAP_epimerase"/>
    <property type="match status" value="1"/>
</dbReference>
<feature type="binding site" evidence="6">
    <location>
        <position position="46"/>
    </location>
    <ligand>
        <name>substrate</name>
    </ligand>
</feature>
<proteinExistence type="inferred from homology"/>
<evidence type="ECO:0000256" key="5">
    <source>
        <dbReference type="ARBA" id="ARBA00023235"/>
    </source>
</evidence>
<feature type="binding site" evidence="6">
    <location>
        <begin position="211"/>
        <end position="212"/>
    </location>
    <ligand>
        <name>substrate</name>
    </ligand>
</feature>
<dbReference type="GO" id="GO:0009089">
    <property type="term" value="P:lysine biosynthetic process via diaminopimelate"/>
    <property type="evidence" value="ECO:0007669"/>
    <property type="project" value="UniProtKB-UniRule"/>
</dbReference>
<comment type="subcellular location">
    <subcellularLocation>
        <location evidence="6">Cytoplasm</location>
    </subcellularLocation>
</comment>
<dbReference type="Pfam" id="PF01678">
    <property type="entry name" value="DAP_epimerase"/>
    <property type="match status" value="2"/>
</dbReference>
<gene>
    <name evidence="6" type="primary">dapF</name>
    <name evidence="8" type="ORF">SAMN02745213_00073</name>
</gene>
<dbReference type="SUPFAM" id="SSF54506">
    <property type="entry name" value="Diaminopimelate epimerase-like"/>
    <property type="match status" value="2"/>
</dbReference>
<dbReference type="EC" id="5.1.1.7" evidence="6 7"/>